<dbReference type="PROSITE" id="PS51186">
    <property type="entry name" value="GNAT"/>
    <property type="match status" value="1"/>
</dbReference>
<dbReference type="InterPro" id="IPR050680">
    <property type="entry name" value="YpeA/RimI_acetyltransf"/>
</dbReference>
<dbReference type="PANTHER" id="PTHR43420">
    <property type="entry name" value="ACETYLTRANSFERASE"/>
    <property type="match status" value="1"/>
</dbReference>
<evidence type="ECO:0000259" key="3">
    <source>
        <dbReference type="PROSITE" id="PS51186"/>
    </source>
</evidence>
<dbReference type="RefSeq" id="WP_149788492.1">
    <property type="nucleotide sequence ID" value="NZ_FNIO01000004.1"/>
</dbReference>
<dbReference type="EMBL" id="FQZZ01000004">
    <property type="protein sequence ID" value="SHK25434.1"/>
    <property type="molecule type" value="Genomic_DNA"/>
</dbReference>
<evidence type="ECO:0000256" key="2">
    <source>
        <dbReference type="ARBA" id="ARBA00023315"/>
    </source>
</evidence>
<keyword evidence="2" id="KW-0012">Acyltransferase</keyword>
<dbReference type="InterPro" id="IPR000182">
    <property type="entry name" value="GNAT_dom"/>
</dbReference>
<dbReference type="GO" id="GO:0016747">
    <property type="term" value="F:acyltransferase activity, transferring groups other than amino-acyl groups"/>
    <property type="evidence" value="ECO:0007669"/>
    <property type="project" value="InterPro"/>
</dbReference>
<evidence type="ECO:0000256" key="1">
    <source>
        <dbReference type="ARBA" id="ARBA00022679"/>
    </source>
</evidence>
<dbReference type="Proteomes" id="UP000324252">
    <property type="component" value="Unassembled WGS sequence"/>
</dbReference>
<keyword evidence="5" id="KW-1185">Reference proteome</keyword>
<accession>A0A1H0I6W2</accession>
<feature type="domain" description="N-acetyltransferase" evidence="3">
    <location>
        <begin position="1"/>
        <end position="137"/>
    </location>
</feature>
<dbReference type="Gene3D" id="3.40.630.30">
    <property type="match status" value="1"/>
</dbReference>
<dbReference type="Pfam" id="PF00583">
    <property type="entry name" value="Acetyltransf_1"/>
    <property type="match status" value="1"/>
</dbReference>
<organism evidence="4 5">
    <name type="scientific">Lutimaribacter pacificus</name>
    <dbReference type="NCBI Taxonomy" id="391948"/>
    <lineage>
        <taxon>Bacteria</taxon>
        <taxon>Pseudomonadati</taxon>
        <taxon>Pseudomonadota</taxon>
        <taxon>Alphaproteobacteria</taxon>
        <taxon>Rhodobacterales</taxon>
        <taxon>Roseobacteraceae</taxon>
        <taxon>Lutimaribacter</taxon>
    </lineage>
</organism>
<gene>
    <name evidence="4" type="ORF">SAMN05444142_104112</name>
</gene>
<protein>
    <submittedName>
        <fullName evidence="4">Ribosomal-protein-alanine N-acetyltransferase</fullName>
    </submittedName>
</protein>
<name>A0A1H0I6W2_9RHOB</name>
<dbReference type="InterPro" id="IPR016181">
    <property type="entry name" value="Acyl_CoA_acyltransferase"/>
</dbReference>
<dbReference type="AlphaFoldDB" id="A0A1H0I6W2"/>
<evidence type="ECO:0000313" key="4">
    <source>
        <dbReference type="EMBL" id="SHK25434.1"/>
    </source>
</evidence>
<sequence length="137" mass="14496">MTPETLARLHAAAFTHPRPWSAQEFASLLDSPHVFAVGDTRAFALGRVIADEAELLTIATDPAHRLQGLGRATLTAFHDAARARGATSAHLEVAADNTAANALYAAAGYARTGLRPGYYNRPGARPVDALLLTRALP</sequence>
<dbReference type="PANTHER" id="PTHR43420:SF44">
    <property type="entry name" value="ACETYLTRANSFERASE YPEA"/>
    <property type="match status" value="1"/>
</dbReference>
<dbReference type="CDD" id="cd04301">
    <property type="entry name" value="NAT_SF"/>
    <property type="match status" value="1"/>
</dbReference>
<reference evidence="4 5" key="1">
    <citation type="submission" date="2016-11" db="EMBL/GenBank/DDBJ databases">
        <authorList>
            <person name="Varghese N."/>
            <person name="Submissions S."/>
        </authorList>
    </citation>
    <scope>NUCLEOTIDE SEQUENCE [LARGE SCALE GENOMIC DNA]</scope>
    <source>
        <strain evidence="4 5">DSM 29620</strain>
    </source>
</reference>
<keyword evidence="1 4" id="KW-0808">Transferase</keyword>
<evidence type="ECO:0000313" key="5">
    <source>
        <dbReference type="Proteomes" id="UP000324252"/>
    </source>
</evidence>
<proteinExistence type="predicted"/>
<dbReference type="SUPFAM" id="SSF55729">
    <property type="entry name" value="Acyl-CoA N-acyltransferases (Nat)"/>
    <property type="match status" value="1"/>
</dbReference>
<dbReference type="OrthoDB" id="9804026at2"/>